<keyword evidence="2" id="KW-0808">Transferase</keyword>
<keyword evidence="4" id="KW-0520">NAD</keyword>
<dbReference type="GO" id="GO:0016849">
    <property type="term" value="F:phosphorus-oxygen lyase activity"/>
    <property type="evidence" value="ECO:0007669"/>
    <property type="project" value="TreeGrafter"/>
</dbReference>
<name>A0A9Q1BQX7_HOLLE</name>
<evidence type="ECO:0000256" key="6">
    <source>
        <dbReference type="SAM" id="SignalP"/>
    </source>
</evidence>
<comment type="caution">
    <text evidence="7">The sequence shown here is derived from an EMBL/GenBank/DDBJ whole genome shotgun (WGS) entry which is preliminary data.</text>
</comment>
<dbReference type="GO" id="GO:0005886">
    <property type="term" value="C:plasma membrane"/>
    <property type="evidence" value="ECO:0007669"/>
    <property type="project" value="TreeGrafter"/>
</dbReference>
<accession>A0A9Q1BQX7</accession>
<dbReference type="GO" id="GO:0016740">
    <property type="term" value="F:transferase activity"/>
    <property type="evidence" value="ECO:0007669"/>
    <property type="project" value="UniProtKB-KW"/>
</dbReference>
<dbReference type="AlphaFoldDB" id="A0A9Q1BQX7"/>
<evidence type="ECO:0000313" key="8">
    <source>
        <dbReference type="Proteomes" id="UP001152320"/>
    </source>
</evidence>
<dbReference type="PANTHER" id="PTHR10912:SF7">
    <property type="entry name" value="ADP-RIBOSYL CYCLASE_CYCLIC ADP-RIBOSE HYDROLASE"/>
    <property type="match status" value="1"/>
</dbReference>
<dbReference type="EMBL" id="JAIZAY010000013">
    <property type="protein sequence ID" value="KAJ8030949.1"/>
    <property type="molecule type" value="Genomic_DNA"/>
</dbReference>
<dbReference type="InterPro" id="IPR003193">
    <property type="entry name" value="ADP-ribosyl_cyclase"/>
</dbReference>
<evidence type="ECO:0000256" key="4">
    <source>
        <dbReference type="ARBA" id="ARBA00023027"/>
    </source>
</evidence>
<dbReference type="SUPFAM" id="SSF52309">
    <property type="entry name" value="N-(deoxy)ribosyltransferase-like"/>
    <property type="match status" value="1"/>
</dbReference>
<evidence type="ECO:0000256" key="3">
    <source>
        <dbReference type="ARBA" id="ARBA00022801"/>
    </source>
</evidence>
<evidence type="ECO:0000256" key="5">
    <source>
        <dbReference type="ARBA" id="ARBA00023157"/>
    </source>
</evidence>
<proteinExistence type="inferred from homology"/>
<dbReference type="Proteomes" id="UP001152320">
    <property type="component" value="Chromosome 13"/>
</dbReference>
<keyword evidence="6" id="KW-0732">Signal</keyword>
<evidence type="ECO:0000313" key="7">
    <source>
        <dbReference type="EMBL" id="KAJ8030949.1"/>
    </source>
</evidence>
<dbReference type="GO" id="GO:0061809">
    <property type="term" value="F:NAD+ nucleosidase activity, cyclic ADP-ribose generating"/>
    <property type="evidence" value="ECO:0007669"/>
    <property type="project" value="InterPro"/>
</dbReference>
<evidence type="ECO:0000256" key="1">
    <source>
        <dbReference type="ARBA" id="ARBA00005406"/>
    </source>
</evidence>
<gene>
    <name evidence="7" type="ORF">HOLleu_27509</name>
</gene>
<feature type="signal peptide" evidence="6">
    <location>
        <begin position="1"/>
        <end position="19"/>
    </location>
</feature>
<dbReference type="Gene3D" id="1.20.82.10">
    <property type="entry name" value="ADP Ribosyl Cyclase, Chain A, domain 1"/>
    <property type="match status" value="1"/>
</dbReference>
<keyword evidence="8" id="KW-1185">Reference proteome</keyword>
<organism evidence="7 8">
    <name type="scientific">Holothuria leucospilota</name>
    <name type="common">Black long sea cucumber</name>
    <name type="synonym">Mertensiothuria leucospilota</name>
    <dbReference type="NCBI Taxonomy" id="206669"/>
    <lineage>
        <taxon>Eukaryota</taxon>
        <taxon>Metazoa</taxon>
        <taxon>Echinodermata</taxon>
        <taxon>Eleutherozoa</taxon>
        <taxon>Echinozoa</taxon>
        <taxon>Holothuroidea</taxon>
        <taxon>Aspidochirotacea</taxon>
        <taxon>Aspidochirotida</taxon>
        <taxon>Holothuriidae</taxon>
        <taxon>Holothuria</taxon>
    </lineage>
</organism>
<dbReference type="OrthoDB" id="10028716at2759"/>
<keyword evidence="5" id="KW-1015">Disulfide bond</keyword>
<sequence>MASSFGCLIFATLLVLSCADRQVAKRRFIRDAVAYEEGTTPHFENIFLGRCFEHGCLSCTDENKMADCQNIYNAFLDAVLSAPNCELDDNAYDTFISMVAPNLPEDMTAFWSGTYDIAHELSSITRDFYTMEDSFMGYLVDGLNWCGNADQTGLGFLECPSWDYDKCYGQATSVFWNKASATIAAQARGEVSVVLNGDTTEGAFRDSSFFARVEAPNLDPAKVTKANILLVHELGSIPYETCDEPITLINLWSLLEEKGIEYSCTDNPEYVFTLFTLHVR</sequence>
<keyword evidence="3 7" id="KW-0378">Hydrolase</keyword>
<protein>
    <submittedName>
        <fullName evidence="7">ADP-ribosyl cyclase/cyclic ADP-ribose hydrolase</fullName>
    </submittedName>
</protein>
<comment type="similarity">
    <text evidence="1">Belongs to the ADP-ribosyl cyclase family.</text>
</comment>
<reference evidence="7" key="1">
    <citation type="submission" date="2021-10" db="EMBL/GenBank/DDBJ databases">
        <title>Tropical sea cucumber genome reveals ecological adaptation and Cuvierian tubules defense mechanism.</title>
        <authorList>
            <person name="Chen T."/>
        </authorList>
    </citation>
    <scope>NUCLEOTIDE SEQUENCE</scope>
    <source>
        <strain evidence="7">Nanhai2018</strain>
        <tissue evidence="7">Muscle</tissue>
    </source>
</reference>
<dbReference type="PANTHER" id="PTHR10912">
    <property type="entry name" value="ADP-RIBOSYL CYCLASE"/>
    <property type="match status" value="1"/>
</dbReference>
<dbReference type="Gene3D" id="3.40.50.720">
    <property type="entry name" value="NAD(P)-binding Rossmann-like Domain"/>
    <property type="match status" value="1"/>
</dbReference>
<feature type="chain" id="PRO_5040446898" evidence="6">
    <location>
        <begin position="20"/>
        <end position="280"/>
    </location>
</feature>
<evidence type="ECO:0000256" key="2">
    <source>
        <dbReference type="ARBA" id="ARBA00022679"/>
    </source>
</evidence>
<dbReference type="Pfam" id="PF02267">
    <property type="entry name" value="Rib_hydrolayse"/>
    <property type="match status" value="1"/>
</dbReference>